<dbReference type="Pfam" id="PF00145">
    <property type="entry name" value="DNA_methylase"/>
    <property type="match status" value="1"/>
</dbReference>
<dbReference type="InterPro" id="IPR031303">
    <property type="entry name" value="C5_meth_CS"/>
</dbReference>
<keyword evidence="10" id="KW-1185">Reference proteome</keyword>
<proteinExistence type="inferred from homology"/>
<dbReference type="PANTHER" id="PTHR10629">
    <property type="entry name" value="CYTOSINE-SPECIFIC METHYLTRANSFERASE"/>
    <property type="match status" value="1"/>
</dbReference>
<dbReference type="GO" id="GO:0003886">
    <property type="term" value="F:DNA (cytosine-5-)-methyltransferase activity"/>
    <property type="evidence" value="ECO:0007669"/>
    <property type="project" value="UniProtKB-EC"/>
</dbReference>
<evidence type="ECO:0000256" key="7">
    <source>
        <dbReference type="RuleBase" id="RU000417"/>
    </source>
</evidence>
<organism evidence="9 10">
    <name type="scientific">Streptomyces bugieae</name>
    <dbReference type="NCBI Taxonomy" id="3098223"/>
    <lineage>
        <taxon>Bacteria</taxon>
        <taxon>Bacillati</taxon>
        <taxon>Actinomycetota</taxon>
        <taxon>Actinomycetes</taxon>
        <taxon>Kitasatosporales</taxon>
        <taxon>Streptomycetaceae</taxon>
        <taxon>Streptomyces</taxon>
    </lineage>
</organism>
<gene>
    <name evidence="9" type="ORF">V2J85_36460</name>
</gene>
<comment type="similarity">
    <text evidence="5 6">Belongs to the class I-like SAM-binding methyltransferase superfamily. C5-methyltransferase family.</text>
</comment>
<evidence type="ECO:0000256" key="4">
    <source>
        <dbReference type="ARBA" id="ARBA00022747"/>
    </source>
</evidence>
<dbReference type="PROSITE" id="PS51679">
    <property type="entry name" value="SAM_MT_C5"/>
    <property type="match status" value="1"/>
</dbReference>
<feature type="region of interest" description="Disordered" evidence="8">
    <location>
        <begin position="191"/>
        <end position="210"/>
    </location>
</feature>
<dbReference type="InterPro" id="IPR050390">
    <property type="entry name" value="C5-Methyltransferase"/>
</dbReference>
<dbReference type="PROSITE" id="PS00094">
    <property type="entry name" value="C5_MTASE_1"/>
    <property type="match status" value="1"/>
</dbReference>
<keyword evidence="4" id="KW-0680">Restriction system</keyword>
<dbReference type="InterPro" id="IPR001525">
    <property type="entry name" value="C5_MeTfrase"/>
</dbReference>
<keyword evidence="1 5" id="KW-0489">Methyltransferase</keyword>
<evidence type="ECO:0000256" key="1">
    <source>
        <dbReference type="ARBA" id="ARBA00022603"/>
    </source>
</evidence>
<evidence type="ECO:0000256" key="5">
    <source>
        <dbReference type="PROSITE-ProRule" id="PRU01016"/>
    </source>
</evidence>
<dbReference type="Gene3D" id="3.90.120.10">
    <property type="entry name" value="DNA Methylase, subunit A, domain 2"/>
    <property type="match status" value="1"/>
</dbReference>
<evidence type="ECO:0000313" key="10">
    <source>
        <dbReference type="Proteomes" id="UP001307760"/>
    </source>
</evidence>
<evidence type="ECO:0000313" key="9">
    <source>
        <dbReference type="EMBL" id="MEE4424772.1"/>
    </source>
</evidence>
<reference evidence="9 10" key="1">
    <citation type="submission" date="2023-12" db="EMBL/GenBank/DDBJ databases">
        <title>30 novel species of actinomycetes from the DSMZ collection.</title>
        <authorList>
            <person name="Nouioui I."/>
        </authorList>
    </citation>
    <scope>NUCLEOTIDE SEQUENCE [LARGE SCALE GENOMIC DNA]</scope>
    <source>
        <strain evidence="9 10">DSM 41528</strain>
    </source>
</reference>
<dbReference type="SUPFAM" id="SSF53335">
    <property type="entry name" value="S-adenosyl-L-methionine-dependent methyltransferases"/>
    <property type="match status" value="1"/>
</dbReference>
<evidence type="ECO:0000256" key="3">
    <source>
        <dbReference type="ARBA" id="ARBA00022691"/>
    </source>
</evidence>
<sequence length="439" mass="48412">MTMRAPDPITVIDLFSGAGGLTQGFLRVAADGSVIAEDDSATASAFTPVAAVEVDAAAAMTYAENFGDISGDTAHIYLGDIANWAQEDLPKAEVILGGPPCQGFSGLGKENPNDPRNQLWRQYFKVVEKVNPKVFVIENVDRFITSQEFDHLRTEFKEAGYEICEKLLNSADFGVPQARRRTIIIGTRSDLPMVTHPRPTHQRVDQPPIPAPRPGGDTQLSFMEPLVHSHEVQNPWVTLAECLKDVTPRVTTTDLPHVTADGTPASVRISRKIEETGHLDRDFMERIRAMMPGPFRSSQLHIGRNPTALSLARYKAIPRGGNRHHLAHASQANGKLLSTESWMNHQSGSGDVMGRLVWEKPSVTIRTEFFKPEKGRYLHPDEHRPITHLEAALIQGFPQNFRWFGSKSQIARQIGNAVPVGLGTAIAKVIRHALRGEQG</sequence>
<keyword evidence="3 5" id="KW-0949">S-adenosyl-L-methionine</keyword>
<comment type="caution">
    <text evidence="9">The sequence shown here is derived from an EMBL/GenBank/DDBJ whole genome shotgun (WGS) entry which is preliminary data.</text>
</comment>
<protein>
    <recommendedName>
        <fullName evidence="7">Cytosine-specific methyltransferase</fullName>
        <ecNumber evidence="7">2.1.1.37</ecNumber>
    </recommendedName>
</protein>
<dbReference type="InterPro" id="IPR029063">
    <property type="entry name" value="SAM-dependent_MTases_sf"/>
</dbReference>
<comment type="catalytic activity">
    <reaction evidence="7">
        <text>a 2'-deoxycytidine in DNA + S-adenosyl-L-methionine = a 5-methyl-2'-deoxycytidine in DNA + S-adenosyl-L-homocysteine + H(+)</text>
        <dbReference type="Rhea" id="RHEA:13681"/>
        <dbReference type="Rhea" id="RHEA-COMP:11369"/>
        <dbReference type="Rhea" id="RHEA-COMP:11370"/>
        <dbReference type="ChEBI" id="CHEBI:15378"/>
        <dbReference type="ChEBI" id="CHEBI:57856"/>
        <dbReference type="ChEBI" id="CHEBI:59789"/>
        <dbReference type="ChEBI" id="CHEBI:85452"/>
        <dbReference type="ChEBI" id="CHEBI:85454"/>
        <dbReference type="EC" id="2.1.1.37"/>
    </reaction>
</comment>
<dbReference type="NCBIfam" id="TIGR00675">
    <property type="entry name" value="dcm"/>
    <property type="match status" value="1"/>
</dbReference>
<dbReference type="EMBL" id="JAZBJP010000045">
    <property type="protein sequence ID" value="MEE4424772.1"/>
    <property type="molecule type" value="Genomic_DNA"/>
</dbReference>
<evidence type="ECO:0000256" key="6">
    <source>
        <dbReference type="RuleBase" id="RU000416"/>
    </source>
</evidence>
<dbReference type="PANTHER" id="PTHR10629:SF52">
    <property type="entry name" value="DNA (CYTOSINE-5)-METHYLTRANSFERASE 1"/>
    <property type="match status" value="1"/>
</dbReference>
<evidence type="ECO:0000256" key="8">
    <source>
        <dbReference type="SAM" id="MobiDB-lite"/>
    </source>
</evidence>
<dbReference type="Gene3D" id="3.40.50.150">
    <property type="entry name" value="Vaccinia Virus protein VP39"/>
    <property type="match status" value="1"/>
</dbReference>
<evidence type="ECO:0000256" key="2">
    <source>
        <dbReference type="ARBA" id="ARBA00022679"/>
    </source>
</evidence>
<keyword evidence="2 5" id="KW-0808">Transferase</keyword>
<dbReference type="Proteomes" id="UP001307760">
    <property type="component" value="Unassembled WGS sequence"/>
</dbReference>
<dbReference type="RefSeq" id="WP_330823913.1">
    <property type="nucleotide sequence ID" value="NZ_JAZBJP010000045.1"/>
</dbReference>
<accession>A0ABU7P0Y7</accession>
<dbReference type="PROSITE" id="PS00095">
    <property type="entry name" value="C5_MTASE_2"/>
    <property type="match status" value="1"/>
</dbReference>
<dbReference type="GO" id="GO:0032259">
    <property type="term" value="P:methylation"/>
    <property type="evidence" value="ECO:0007669"/>
    <property type="project" value="UniProtKB-KW"/>
</dbReference>
<dbReference type="EC" id="2.1.1.37" evidence="7"/>
<name>A0ABU7P0Y7_9ACTN</name>
<dbReference type="PRINTS" id="PR00105">
    <property type="entry name" value="C5METTRFRASE"/>
</dbReference>
<feature type="active site" evidence="5">
    <location>
        <position position="101"/>
    </location>
</feature>
<dbReference type="InterPro" id="IPR018117">
    <property type="entry name" value="C5_DNA_meth_AS"/>
</dbReference>